<feature type="region of interest" description="Disordered" evidence="1">
    <location>
        <begin position="262"/>
        <end position="312"/>
    </location>
</feature>
<dbReference type="PROSITE" id="PS51787">
    <property type="entry name" value="LON_N"/>
    <property type="match status" value="1"/>
</dbReference>
<evidence type="ECO:0000256" key="1">
    <source>
        <dbReference type="SAM" id="MobiDB-lite"/>
    </source>
</evidence>
<dbReference type="Pfam" id="PF02190">
    <property type="entry name" value="LON_substr_bdg"/>
    <property type="match status" value="1"/>
</dbReference>
<dbReference type="Gene3D" id="1.20.58.1480">
    <property type="match status" value="1"/>
</dbReference>
<evidence type="ECO:0000313" key="4">
    <source>
        <dbReference type="Proteomes" id="UP001556367"/>
    </source>
</evidence>
<protein>
    <recommendedName>
        <fullName evidence="2">Lon N-terminal domain-containing protein</fullName>
    </recommendedName>
</protein>
<name>A0ABR3J305_9AGAR</name>
<dbReference type="EMBL" id="JASNQZ010000012">
    <property type="protein sequence ID" value="KAL0950002.1"/>
    <property type="molecule type" value="Genomic_DNA"/>
</dbReference>
<evidence type="ECO:0000259" key="2">
    <source>
        <dbReference type="PROSITE" id="PS51787"/>
    </source>
</evidence>
<dbReference type="PANTHER" id="PTHR23327">
    <property type="entry name" value="RING FINGER PROTEIN 127"/>
    <property type="match status" value="1"/>
</dbReference>
<dbReference type="InterPro" id="IPR046336">
    <property type="entry name" value="Lon_prtase_N_sf"/>
</dbReference>
<feature type="compositionally biased region" description="Low complexity" evidence="1">
    <location>
        <begin position="292"/>
        <end position="302"/>
    </location>
</feature>
<dbReference type="InterPro" id="IPR015947">
    <property type="entry name" value="PUA-like_sf"/>
</dbReference>
<dbReference type="Gene3D" id="2.30.130.40">
    <property type="entry name" value="LON domain-like"/>
    <property type="match status" value="1"/>
</dbReference>
<evidence type="ECO:0000313" key="3">
    <source>
        <dbReference type="EMBL" id="KAL0950002.1"/>
    </source>
</evidence>
<accession>A0ABR3J305</accession>
<keyword evidence="4" id="KW-1185">Reference proteome</keyword>
<feature type="compositionally biased region" description="Polar residues" evidence="1">
    <location>
        <begin position="206"/>
        <end position="216"/>
    </location>
</feature>
<feature type="domain" description="Lon N-terminal" evidence="2">
    <location>
        <begin position="30"/>
        <end position="396"/>
    </location>
</feature>
<feature type="region of interest" description="Disordered" evidence="1">
    <location>
        <begin position="160"/>
        <end position="179"/>
    </location>
</feature>
<organism evidence="3 4">
    <name type="scientific">Hohenbuehelia grisea</name>
    <dbReference type="NCBI Taxonomy" id="104357"/>
    <lineage>
        <taxon>Eukaryota</taxon>
        <taxon>Fungi</taxon>
        <taxon>Dikarya</taxon>
        <taxon>Basidiomycota</taxon>
        <taxon>Agaricomycotina</taxon>
        <taxon>Agaricomycetes</taxon>
        <taxon>Agaricomycetidae</taxon>
        <taxon>Agaricales</taxon>
        <taxon>Pleurotineae</taxon>
        <taxon>Pleurotaceae</taxon>
        <taxon>Hohenbuehelia</taxon>
    </lineage>
</organism>
<dbReference type="Proteomes" id="UP001556367">
    <property type="component" value="Unassembled WGS sequence"/>
</dbReference>
<dbReference type="PANTHER" id="PTHR23327:SF42">
    <property type="entry name" value="LON PEPTIDASE N-TERMINAL DOMAIN AND RING FINGER PROTEIN C14F5.10C"/>
    <property type="match status" value="1"/>
</dbReference>
<comment type="caution">
    <text evidence="3">The sequence shown here is derived from an EMBL/GenBank/DDBJ whole genome shotgun (WGS) entry which is preliminary data.</text>
</comment>
<sequence>MGRLLRSFLLSDDSPVLKHFPEEYQERGAILELDERDARLDTPIFVCQLSFPGMPTVLHFFEPRYRLMLRRCLESGNPSFGMIMPPRAGASSLSGEVQYGTMLEIRSIQMLSDGRSMVETWGTWRFRILERGTLDGYTVGRVERIDDIQEDLDVDWVEPDHNDSLQHRGQTSTTLPVGEEFEIGTDLLPNTRNDKGKERELESPDGQVSSALALTPPSTSMPSLLVGVASTSSLETAVAVSPSGGSPKQLLQRLVSTIVDRSPTAPPPLSAASSAAIYASSTPSSIRPPPSRASSTTSPSTTHPRRTLIPRPCRPTIPELMATCHAFLASLHHGTAPWVVQRLNHTYGPPPTDPTAFSFYVACVLPIDDAEKARLLPMRSVRLRLRVVVGWIEQLRANWWFDRGCVIF</sequence>
<dbReference type="SUPFAM" id="SSF88697">
    <property type="entry name" value="PUA domain-like"/>
    <property type="match status" value="1"/>
</dbReference>
<reference evidence="4" key="1">
    <citation type="submission" date="2024-06" db="EMBL/GenBank/DDBJ databases">
        <title>Multi-omics analyses provide insights into the biosynthesis of the anticancer antibiotic pleurotin in Hohenbuehelia grisea.</title>
        <authorList>
            <person name="Weaver J.A."/>
            <person name="Alberti F."/>
        </authorList>
    </citation>
    <scope>NUCLEOTIDE SEQUENCE [LARGE SCALE GENOMIC DNA]</scope>
    <source>
        <strain evidence="4">T-177</strain>
    </source>
</reference>
<dbReference type="InterPro" id="IPR003111">
    <property type="entry name" value="Lon_prtase_N"/>
</dbReference>
<feature type="compositionally biased region" description="Low complexity" evidence="1">
    <location>
        <begin position="270"/>
        <end position="285"/>
    </location>
</feature>
<proteinExistence type="predicted"/>
<gene>
    <name evidence="3" type="ORF">HGRIS_010011</name>
</gene>
<feature type="compositionally biased region" description="Basic and acidic residues" evidence="1">
    <location>
        <begin position="192"/>
        <end position="202"/>
    </location>
</feature>
<dbReference type="SMART" id="SM00464">
    <property type="entry name" value="LON"/>
    <property type="match status" value="1"/>
</dbReference>
<feature type="region of interest" description="Disordered" evidence="1">
    <location>
        <begin position="186"/>
        <end position="216"/>
    </location>
</feature>